<dbReference type="GO" id="GO:0030983">
    <property type="term" value="F:mismatched DNA binding"/>
    <property type="evidence" value="ECO:0007669"/>
    <property type="project" value="InterPro"/>
</dbReference>
<dbReference type="PROSITE" id="PS00486">
    <property type="entry name" value="DNA_MISMATCH_REPAIR_2"/>
    <property type="match status" value="1"/>
</dbReference>
<dbReference type="InterPro" id="IPR036678">
    <property type="entry name" value="MutS_con_dom_sf"/>
</dbReference>
<dbReference type="PIRSF" id="PIRSF037677">
    <property type="entry name" value="DNA_mis_repair_Msh6"/>
    <property type="match status" value="1"/>
</dbReference>
<dbReference type="Pfam" id="PF01624">
    <property type="entry name" value="MutS_I"/>
    <property type="match status" value="1"/>
</dbReference>
<evidence type="ECO:0000259" key="11">
    <source>
        <dbReference type="PROSITE" id="PS00486"/>
    </source>
</evidence>
<evidence type="ECO:0000256" key="9">
    <source>
        <dbReference type="HAMAP-Rule" id="MF_00096"/>
    </source>
</evidence>
<dbReference type="SUPFAM" id="SSF52540">
    <property type="entry name" value="P-loop containing nucleoside triphosphate hydrolases"/>
    <property type="match status" value="1"/>
</dbReference>
<dbReference type="PANTHER" id="PTHR11361">
    <property type="entry name" value="DNA MISMATCH REPAIR PROTEIN MUTS FAMILY MEMBER"/>
    <property type="match status" value="1"/>
</dbReference>
<dbReference type="InterPro" id="IPR000432">
    <property type="entry name" value="DNA_mismatch_repair_MutS_C"/>
</dbReference>
<evidence type="ECO:0000256" key="5">
    <source>
        <dbReference type="ARBA" id="ARBA00022840"/>
    </source>
</evidence>
<dbReference type="Gene3D" id="1.10.1420.10">
    <property type="match status" value="2"/>
</dbReference>
<evidence type="ECO:0000256" key="8">
    <source>
        <dbReference type="ARBA" id="ARBA00024647"/>
    </source>
</evidence>
<feature type="domain" description="DNA mismatch repair proteins mutS family" evidence="11">
    <location>
        <begin position="683"/>
        <end position="699"/>
    </location>
</feature>
<dbReference type="InterPro" id="IPR016151">
    <property type="entry name" value="DNA_mismatch_repair_MutS_N"/>
</dbReference>
<gene>
    <name evidence="9" type="primary">mutS</name>
    <name evidence="12" type="ORF">B9N49_04225</name>
</gene>
<dbReference type="Gene3D" id="3.40.50.300">
    <property type="entry name" value="P-loop containing nucleotide triphosphate hydrolases"/>
    <property type="match status" value="1"/>
</dbReference>
<comment type="function">
    <text evidence="8 9">This protein is involved in the repair of mismatches in DNA. It is possible that it carries out the mismatch recognition step. This protein has a weak ATPase activity.</text>
</comment>
<dbReference type="Pfam" id="PF05192">
    <property type="entry name" value="MutS_III"/>
    <property type="match status" value="1"/>
</dbReference>
<dbReference type="SMART" id="SM00534">
    <property type="entry name" value="MUTSac"/>
    <property type="match status" value="1"/>
</dbReference>
<evidence type="ECO:0000313" key="13">
    <source>
        <dbReference type="Proteomes" id="UP000215413"/>
    </source>
</evidence>
<dbReference type="InterPro" id="IPR007861">
    <property type="entry name" value="DNA_mismatch_repair_MutS_clamp"/>
</dbReference>
<dbReference type="SUPFAM" id="SSF53150">
    <property type="entry name" value="DNA repair protein MutS, domain II"/>
    <property type="match status" value="1"/>
</dbReference>
<dbReference type="AlphaFoldDB" id="A0A233V571"/>
<dbReference type="Gene3D" id="3.30.420.110">
    <property type="entry name" value="MutS, connector domain"/>
    <property type="match status" value="1"/>
</dbReference>
<dbReference type="InterPro" id="IPR007695">
    <property type="entry name" value="DNA_mismatch_repair_MutS-lik_N"/>
</dbReference>
<dbReference type="GO" id="GO:0006298">
    <property type="term" value="P:mismatch repair"/>
    <property type="evidence" value="ECO:0007669"/>
    <property type="project" value="UniProtKB-UniRule"/>
</dbReference>
<evidence type="ECO:0000256" key="4">
    <source>
        <dbReference type="ARBA" id="ARBA00022763"/>
    </source>
</evidence>
<dbReference type="Proteomes" id="UP000215413">
    <property type="component" value="Unassembled WGS sequence"/>
</dbReference>
<dbReference type="GO" id="GO:0005829">
    <property type="term" value="C:cytosol"/>
    <property type="evidence" value="ECO:0007669"/>
    <property type="project" value="TreeGrafter"/>
</dbReference>
<dbReference type="Pfam" id="PF00488">
    <property type="entry name" value="MutS_V"/>
    <property type="match status" value="1"/>
</dbReference>
<dbReference type="InterPro" id="IPR005748">
    <property type="entry name" value="DNA_mismatch_repair_MutS"/>
</dbReference>
<dbReference type="NCBIfam" id="NF003810">
    <property type="entry name" value="PRK05399.1"/>
    <property type="match status" value="1"/>
</dbReference>
<keyword evidence="6 9" id="KW-0238">DNA-binding</keyword>
<evidence type="ECO:0000256" key="2">
    <source>
        <dbReference type="ARBA" id="ARBA00021982"/>
    </source>
</evidence>
<evidence type="ECO:0000256" key="10">
    <source>
        <dbReference type="RuleBase" id="RU003756"/>
    </source>
</evidence>
<protein>
    <recommendedName>
        <fullName evidence="2 9">DNA mismatch repair protein MutS</fullName>
    </recommendedName>
</protein>
<evidence type="ECO:0000256" key="7">
    <source>
        <dbReference type="ARBA" id="ARBA00023204"/>
    </source>
</evidence>
<dbReference type="GO" id="GO:0140664">
    <property type="term" value="F:ATP-dependent DNA damage sensor activity"/>
    <property type="evidence" value="ECO:0007669"/>
    <property type="project" value="InterPro"/>
</dbReference>
<keyword evidence="4 9" id="KW-0227">DNA damage</keyword>
<evidence type="ECO:0000256" key="1">
    <source>
        <dbReference type="ARBA" id="ARBA00006271"/>
    </source>
</evidence>
<dbReference type="Gene3D" id="3.40.1170.10">
    <property type="entry name" value="DNA repair protein MutS, domain I"/>
    <property type="match status" value="1"/>
</dbReference>
<dbReference type="SMART" id="SM00533">
    <property type="entry name" value="MUTSd"/>
    <property type="match status" value="1"/>
</dbReference>
<dbReference type="PANTHER" id="PTHR11361:SF34">
    <property type="entry name" value="DNA MISMATCH REPAIR PROTEIN MSH1, MITOCHONDRIAL"/>
    <property type="match status" value="1"/>
</dbReference>
<keyword evidence="7 9" id="KW-0234">DNA repair</keyword>
<dbReference type="Pfam" id="PF05188">
    <property type="entry name" value="MutS_II"/>
    <property type="match status" value="1"/>
</dbReference>
<dbReference type="HAMAP" id="MF_00096">
    <property type="entry name" value="MutS"/>
    <property type="match status" value="1"/>
</dbReference>
<accession>A0A233V571</accession>
<dbReference type="InterPro" id="IPR017261">
    <property type="entry name" value="DNA_mismatch_repair_MutS/MSH"/>
</dbReference>
<evidence type="ECO:0000256" key="3">
    <source>
        <dbReference type="ARBA" id="ARBA00022741"/>
    </source>
</evidence>
<keyword evidence="5 9" id="KW-0067">ATP-binding</keyword>
<comment type="caution">
    <text evidence="12">The sequence shown here is derived from an EMBL/GenBank/DDBJ whole genome shotgun (WGS) entry which is preliminary data.</text>
</comment>
<organism evidence="12 13">
    <name type="scientific">Finegoldia magna</name>
    <name type="common">Peptostreptococcus magnus</name>
    <dbReference type="NCBI Taxonomy" id="1260"/>
    <lineage>
        <taxon>Bacteria</taxon>
        <taxon>Bacillati</taxon>
        <taxon>Bacillota</taxon>
        <taxon>Tissierellia</taxon>
        <taxon>Tissierellales</taxon>
        <taxon>Peptoniphilaceae</taxon>
        <taxon>Finegoldia</taxon>
    </lineage>
</organism>
<dbReference type="InterPro" id="IPR036187">
    <property type="entry name" value="DNA_mismatch_repair_MutS_sf"/>
</dbReference>
<dbReference type="EMBL" id="NDYC01000019">
    <property type="protein sequence ID" value="OXZ27541.1"/>
    <property type="molecule type" value="Genomic_DNA"/>
</dbReference>
<dbReference type="FunFam" id="3.40.1170.10:FF:000001">
    <property type="entry name" value="DNA mismatch repair protein MutS"/>
    <property type="match status" value="1"/>
</dbReference>
<reference evidence="13" key="1">
    <citation type="submission" date="2017-04" db="EMBL/GenBank/DDBJ databases">
        <title>Finegoldia magna isolated from orthopedic joint implant-associated infections.</title>
        <authorList>
            <person name="Bjorklund S."/>
            <person name="Bruggemann H."/>
            <person name="Jensen A."/>
            <person name="Hellmark B."/>
            <person name="Soderquist B."/>
        </authorList>
    </citation>
    <scope>NUCLEOTIDE SEQUENCE [LARGE SCALE GENOMIC DNA]</scope>
    <source>
        <strain evidence="13">CCUG 54800</strain>
    </source>
</reference>
<evidence type="ECO:0000256" key="6">
    <source>
        <dbReference type="ARBA" id="ARBA00023125"/>
    </source>
</evidence>
<dbReference type="GO" id="GO:0005524">
    <property type="term" value="F:ATP binding"/>
    <property type="evidence" value="ECO:0007669"/>
    <property type="project" value="UniProtKB-UniRule"/>
</dbReference>
<keyword evidence="3 9" id="KW-0547">Nucleotide-binding</keyword>
<comment type="similarity">
    <text evidence="1 9 10">Belongs to the DNA mismatch repair MutS family.</text>
</comment>
<sequence>MGYTPMIKQYKEIKEQNKDCILFFRLGDFYEMFFEDALLASKELEIVLTQRDCGENQKCPMCGIPYHVSDVYINKLVSKGYKVAICEQLENPKLVKGLVKRGIIKIYTPATVIENENSDTGNFNYLMSISRKSNEVSISYIDISTGNISYTNTTSDDIYKIIENEISKITPKEIIFNDYEFSVKSLETIATKFSIVLTIVNNSTNALDFINSKIKYDNSNSETTNICVANLLKYVFRYQEDLVHINSSSKYYINEFMEIDSNSVINLEIQKNLYTNSKNGSLFGVLNHTKTSMGSRLLHSYLERPLMDKEEILTRQSRVEEIFEDYELLVNLEDCLDGIYDLDRLIAKLSYKSANAKDLIALKVSIEKIPYLKNLLNCNKKNMQLLGEKLDDLRDIYDLIDKSIVDDPPITLTEGNLIKSNFSTELDQLRYNRVNGKNELVEYEMSEKDRLGIKNLKIVFNKKLGYFIDVTKSNLNKVGDDYEKRQTLTNSSRFKTKQLEAIESKILDSEDEIFELEYKIFEDIRKMILENLSRIKKSADLIAIIDVSNSLAKCAYLNNYIKPDINTYGLIDILESRHPIVELSVGQSEFITNDILIGSGKNDIQLITGPNMSGKSTYLRQVALICILNQIGSFVPATKANISIVDKIFTRIGSSDNLFKGESTFMVEMKEMSNIIKYATSNSLLVLDEIGRGTSTFDGLSLAWAIVEYISKNIKAKTLFATHYHELTELEKKLDNLINMKVDIKETNDSIIFLRKITRGSTDKSYGIEVAELAGMPKTLIKRAKSILKEIDKEDTRIDLPIADFTVNNDDDDEKNINELENFKDEIKNININEITPLQSLQLLNELVIKASKLGDKDD</sequence>
<dbReference type="GO" id="GO:0003684">
    <property type="term" value="F:damaged DNA binding"/>
    <property type="evidence" value="ECO:0007669"/>
    <property type="project" value="UniProtKB-UniRule"/>
</dbReference>
<dbReference type="NCBIfam" id="TIGR01070">
    <property type="entry name" value="mutS1"/>
    <property type="match status" value="1"/>
</dbReference>
<feature type="binding site" evidence="9">
    <location>
        <begin position="609"/>
        <end position="616"/>
    </location>
    <ligand>
        <name>ATP</name>
        <dbReference type="ChEBI" id="CHEBI:30616"/>
    </ligand>
</feature>
<dbReference type="FunFam" id="3.40.50.300:FF:000870">
    <property type="entry name" value="MutS protein homolog 4"/>
    <property type="match status" value="1"/>
</dbReference>
<dbReference type="InterPro" id="IPR045076">
    <property type="entry name" value="MutS"/>
</dbReference>
<evidence type="ECO:0000313" key="12">
    <source>
        <dbReference type="EMBL" id="OXZ27541.1"/>
    </source>
</evidence>
<dbReference type="SUPFAM" id="SSF48334">
    <property type="entry name" value="DNA repair protein MutS, domain III"/>
    <property type="match status" value="1"/>
</dbReference>
<dbReference type="InterPro" id="IPR007860">
    <property type="entry name" value="DNA_mmatch_repair_MutS_con_dom"/>
</dbReference>
<name>A0A233V571_FINMA</name>
<dbReference type="InterPro" id="IPR027417">
    <property type="entry name" value="P-loop_NTPase"/>
</dbReference>
<dbReference type="InterPro" id="IPR007696">
    <property type="entry name" value="DNA_mismatch_repair_MutS_core"/>
</dbReference>
<dbReference type="Pfam" id="PF05190">
    <property type="entry name" value="MutS_IV"/>
    <property type="match status" value="1"/>
</dbReference>
<dbReference type="CDD" id="cd03284">
    <property type="entry name" value="ABC_MutS1"/>
    <property type="match status" value="1"/>
</dbReference>
<proteinExistence type="inferred from homology"/>
<dbReference type="SUPFAM" id="SSF55271">
    <property type="entry name" value="DNA repair protein MutS, domain I"/>
    <property type="match status" value="1"/>
</dbReference>
<dbReference type="RefSeq" id="WP_094205662.1">
    <property type="nucleotide sequence ID" value="NZ_NDYC01000019.1"/>
</dbReference>